<dbReference type="Gene3D" id="2.60.40.10">
    <property type="entry name" value="Immunoglobulins"/>
    <property type="match status" value="1"/>
</dbReference>
<evidence type="ECO:0000256" key="2">
    <source>
        <dbReference type="SAM" id="SignalP"/>
    </source>
</evidence>
<name>A0AA36C5U0_9BILA</name>
<keyword evidence="2" id="KW-0732">Signal</keyword>
<comment type="caution">
    <text evidence="4">The sequence shown here is derived from an EMBL/GenBank/DDBJ whole genome shotgun (WGS) entry which is preliminary data.</text>
</comment>
<keyword evidence="1" id="KW-0812">Transmembrane</keyword>
<dbReference type="Proteomes" id="UP001177023">
    <property type="component" value="Unassembled WGS sequence"/>
</dbReference>
<dbReference type="InterPro" id="IPR007110">
    <property type="entry name" value="Ig-like_dom"/>
</dbReference>
<feature type="chain" id="PRO_5041436080" description="Ig-like domain-containing protein" evidence="2">
    <location>
        <begin position="24"/>
        <end position="285"/>
    </location>
</feature>
<feature type="domain" description="Ig-like" evidence="3">
    <location>
        <begin position="37"/>
        <end position="133"/>
    </location>
</feature>
<evidence type="ECO:0000313" key="4">
    <source>
        <dbReference type="EMBL" id="CAJ0560640.1"/>
    </source>
</evidence>
<feature type="non-terminal residue" evidence="4">
    <location>
        <position position="285"/>
    </location>
</feature>
<dbReference type="PROSITE" id="PS50835">
    <property type="entry name" value="IG_LIKE"/>
    <property type="match status" value="1"/>
</dbReference>
<keyword evidence="1" id="KW-0472">Membrane</keyword>
<keyword evidence="1" id="KW-1133">Transmembrane helix</keyword>
<evidence type="ECO:0000259" key="3">
    <source>
        <dbReference type="PROSITE" id="PS50835"/>
    </source>
</evidence>
<reference evidence="4" key="1">
    <citation type="submission" date="2023-06" db="EMBL/GenBank/DDBJ databases">
        <authorList>
            <person name="Delattre M."/>
        </authorList>
    </citation>
    <scope>NUCLEOTIDE SEQUENCE</scope>
    <source>
        <strain evidence="4">AF72</strain>
    </source>
</reference>
<proteinExistence type="predicted"/>
<dbReference type="EMBL" id="CATQJA010000473">
    <property type="protein sequence ID" value="CAJ0560640.1"/>
    <property type="molecule type" value="Genomic_DNA"/>
</dbReference>
<gene>
    <name evidence="4" type="ORF">MSPICULIGERA_LOCUS1610</name>
</gene>
<dbReference type="AlphaFoldDB" id="A0AA36C5U0"/>
<dbReference type="InterPro" id="IPR013783">
    <property type="entry name" value="Ig-like_fold"/>
</dbReference>
<feature type="signal peptide" evidence="2">
    <location>
        <begin position="1"/>
        <end position="23"/>
    </location>
</feature>
<evidence type="ECO:0000256" key="1">
    <source>
        <dbReference type="SAM" id="Phobius"/>
    </source>
</evidence>
<sequence>MAAAWMVVLLSLSFGLLIGSILADSSCYSECKQDRSPMCGVWLEKEENAAAAGTYQLNAGVVNMSCEFTSRPAPAQVIWQHRPSDEIGGNWIDFACSTKDENKICSQDVEHRVTSQCILRITSLNSTGKYRCQGIVQDSPKKAFSSEIVVNVAGIEKIEKVDSQLTVGQAGFIEVEICANPKPEVTFLVNGQLLGTGEADGKAAVSLLRQLKIRTRNDGPARPKPYCHSIRLMLARVEATDSVSVIVRNEGETRTEPLQLNLKKNTAIPSVLMSILISLLISILI</sequence>
<feature type="transmembrane region" description="Helical" evidence="1">
    <location>
        <begin position="267"/>
        <end position="284"/>
    </location>
</feature>
<evidence type="ECO:0000313" key="5">
    <source>
        <dbReference type="Proteomes" id="UP001177023"/>
    </source>
</evidence>
<protein>
    <recommendedName>
        <fullName evidence="3">Ig-like domain-containing protein</fullName>
    </recommendedName>
</protein>
<keyword evidence="5" id="KW-1185">Reference proteome</keyword>
<organism evidence="4 5">
    <name type="scientific">Mesorhabditis spiculigera</name>
    <dbReference type="NCBI Taxonomy" id="96644"/>
    <lineage>
        <taxon>Eukaryota</taxon>
        <taxon>Metazoa</taxon>
        <taxon>Ecdysozoa</taxon>
        <taxon>Nematoda</taxon>
        <taxon>Chromadorea</taxon>
        <taxon>Rhabditida</taxon>
        <taxon>Rhabditina</taxon>
        <taxon>Rhabditomorpha</taxon>
        <taxon>Rhabditoidea</taxon>
        <taxon>Rhabditidae</taxon>
        <taxon>Mesorhabditinae</taxon>
        <taxon>Mesorhabditis</taxon>
    </lineage>
</organism>
<accession>A0AA36C5U0</accession>